<keyword evidence="13" id="KW-1185">Reference proteome</keyword>
<keyword evidence="5 11" id="KW-0812">Transmembrane</keyword>
<feature type="transmembrane region" description="Helical" evidence="11">
    <location>
        <begin position="395"/>
        <end position="416"/>
    </location>
</feature>
<feature type="transmembrane region" description="Helical" evidence="11">
    <location>
        <begin position="538"/>
        <end position="555"/>
    </location>
</feature>
<comment type="subcellular location">
    <subcellularLocation>
        <location evidence="1">Cell membrane</location>
        <topology evidence="1">Multi-pass membrane protein</topology>
    </subcellularLocation>
</comment>
<feature type="transmembrane region" description="Helical" evidence="11">
    <location>
        <begin position="112"/>
        <end position="131"/>
    </location>
</feature>
<feature type="transmembrane region" description="Helical" evidence="11">
    <location>
        <begin position="428"/>
        <end position="448"/>
    </location>
</feature>
<dbReference type="InterPro" id="IPR004878">
    <property type="entry name" value="Otopetrin"/>
</dbReference>
<evidence type="ECO:0000256" key="5">
    <source>
        <dbReference type="ARBA" id="ARBA00022692"/>
    </source>
</evidence>
<dbReference type="OrthoDB" id="6429739at2759"/>
<keyword evidence="9 11" id="KW-0472">Membrane</keyword>
<reference evidence="12 13" key="1">
    <citation type="submission" date="2015-01" db="EMBL/GenBank/DDBJ databases">
        <title>Evolution of Trichinella species and genotypes.</title>
        <authorList>
            <person name="Korhonen P.K."/>
            <person name="Edoardo P."/>
            <person name="Giuseppe L.R."/>
            <person name="Gasser R.B."/>
        </authorList>
    </citation>
    <scope>NUCLEOTIDE SEQUENCE [LARGE SCALE GENOMIC DNA]</scope>
    <source>
        <strain evidence="12">ISS37</strain>
    </source>
</reference>
<evidence type="ECO:0000256" key="8">
    <source>
        <dbReference type="ARBA" id="ARBA00023065"/>
    </source>
</evidence>
<keyword evidence="8" id="KW-0406">Ion transport</keyword>
<evidence type="ECO:0008006" key="14">
    <source>
        <dbReference type="Google" id="ProtNLM"/>
    </source>
</evidence>
<dbReference type="Pfam" id="PF03189">
    <property type="entry name" value="Otopetrin"/>
    <property type="match status" value="2"/>
</dbReference>
<keyword evidence="6" id="KW-0375">Hydrogen ion transport</keyword>
<organism evidence="12 13">
    <name type="scientific">Trichinella nelsoni</name>
    <dbReference type="NCBI Taxonomy" id="6336"/>
    <lineage>
        <taxon>Eukaryota</taxon>
        <taxon>Metazoa</taxon>
        <taxon>Ecdysozoa</taxon>
        <taxon>Nematoda</taxon>
        <taxon>Enoplea</taxon>
        <taxon>Dorylaimia</taxon>
        <taxon>Trichinellida</taxon>
        <taxon>Trichinellidae</taxon>
        <taxon>Trichinella</taxon>
    </lineage>
</organism>
<evidence type="ECO:0000313" key="13">
    <source>
        <dbReference type="Proteomes" id="UP000054630"/>
    </source>
</evidence>
<dbReference type="PANTHER" id="PTHR21522:SF32">
    <property type="entry name" value="OTOPETRIN-2"/>
    <property type="match status" value="1"/>
</dbReference>
<keyword evidence="4" id="KW-1003">Cell membrane</keyword>
<gene>
    <name evidence="12" type="ORF">T07_5581</name>
</gene>
<name>A0A0V0SHM8_9BILA</name>
<keyword evidence="10" id="KW-0407">Ion channel</keyword>
<feature type="transmembrane region" description="Helical" evidence="11">
    <location>
        <begin position="495"/>
        <end position="517"/>
    </location>
</feature>
<feature type="transmembrane region" description="Helical" evidence="11">
    <location>
        <begin position="271"/>
        <end position="293"/>
    </location>
</feature>
<comment type="caution">
    <text evidence="12">The sequence shown here is derived from an EMBL/GenBank/DDBJ whole genome shotgun (WGS) entry which is preliminary data.</text>
</comment>
<feature type="transmembrane region" description="Helical" evidence="11">
    <location>
        <begin position="241"/>
        <end position="259"/>
    </location>
</feature>
<comment type="similarity">
    <text evidence="2">Belongs to the otopetrin family.</text>
</comment>
<feature type="transmembrane region" description="Helical" evidence="11">
    <location>
        <begin position="213"/>
        <end position="234"/>
    </location>
</feature>
<feature type="transmembrane region" description="Helical" evidence="11">
    <location>
        <begin position="468"/>
        <end position="489"/>
    </location>
</feature>
<dbReference type="STRING" id="6336.A0A0V0SHM8"/>
<evidence type="ECO:0000256" key="4">
    <source>
        <dbReference type="ARBA" id="ARBA00022475"/>
    </source>
</evidence>
<accession>A0A0V0SHM8</accession>
<evidence type="ECO:0000256" key="6">
    <source>
        <dbReference type="ARBA" id="ARBA00022781"/>
    </source>
</evidence>
<proteinExistence type="inferred from homology"/>
<dbReference type="PANTHER" id="PTHR21522">
    <property type="entry name" value="PROTON CHANNEL OTOP"/>
    <property type="match status" value="1"/>
</dbReference>
<feature type="transmembrane region" description="Helical" evidence="11">
    <location>
        <begin position="57"/>
        <end position="74"/>
    </location>
</feature>
<protein>
    <recommendedName>
        <fullName evidence="14">Otopetrin-2</fullName>
    </recommendedName>
</protein>
<dbReference type="EMBL" id="JYDL01000010">
    <property type="protein sequence ID" value="KRX25829.1"/>
    <property type="molecule type" value="Genomic_DNA"/>
</dbReference>
<evidence type="ECO:0000256" key="7">
    <source>
        <dbReference type="ARBA" id="ARBA00022989"/>
    </source>
</evidence>
<evidence type="ECO:0000256" key="1">
    <source>
        <dbReference type="ARBA" id="ARBA00004651"/>
    </source>
</evidence>
<dbReference type="GO" id="GO:0015252">
    <property type="term" value="F:proton channel activity"/>
    <property type="evidence" value="ECO:0007669"/>
    <property type="project" value="InterPro"/>
</dbReference>
<feature type="transmembrane region" description="Helical" evidence="11">
    <location>
        <begin position="143"/>
        <end position="161"/>
    </location>
</feature>
<dbReference type="Proteomes" id="UP000054630">
    <property type="component" value="Unassembled WGS sequence"/>
</dbReference>
<keyword evidence="3" id="KW-0813">Transport</keyword>
<keyword evidence="7 11" id="KW-1133">Transmembrane helix</keyword>
<evidence type="ECO:0000256" key="9">
    <source>
        <dbReference type="ARBA" id="ARBA00023136"/>
    </source>
</evidence>
<dbReference type="GO" id="GO:0005886">
    <property type="term" value="C:plasma membrane"/>
    <property type="evidence" value="ECO:0007669"/>
    <property type="project" value="UniProtKB-SubCell"/>
</dbReference>
<evidence type="ECO:0000256" key="3">
    <source>
        <dbReference type="ARBA" id="ARBA00022448"/>
    </source>
</evidence>
<evidence type="ECO:0000256" key="2">
    <source>
        <dbReference type="ARBA" id="ARBA00006513"/>
    </source>
</evidence>
<sequence>MDAYLQYHPIQRTRAEDYLSFSVTTTAANLRNFYDALQQREQNDRKISTTKMQQVSYDRYGWFLIFKYALFLLLKEKFLNDSLTTMTVDIDASAVKFTDGNVREFLDKMLSGFYSLIMVIVGVSCEVSTFLFNCDKTLLYKIFYIYLFFIGLMFYIFWFLVNFSKVTGWLWLKNCQRNDREVGSGNLTLKNSSDKHLISMYLRIGTLGKLEHGVFGVLGMINDGIMLVMSFSFYCAEYMKFVAYILSALFRFFQMAFIFRSSGMAINRLGTFTKFGLMHNLAVNLIIGFRSIVMEEKGMIKTIIFQQSDFGDLFGIVNVSSDGTTVSTNDCENSHEILSSLRTFFTTCELEYSLICAITLQLVWMHNSTPRQKPRVGKIVNQKLNVDCSSSTKGLMVGLLFLVVTIVSLVLFFILLDMGKLSDAILLFYINDAIVYMVCTGAVVVVLFQIRRFAYVRQNEHVKRIDDILLSVGLLGQLSFCLLSLVLPFNVNRVSILMASVSILCMVQVLLQTVLLFTGRRMRCASSSHLRKKSGRQVVAFLIVCNLSIFLINTFQAEKAALNSYTADVYNSRLWTVVLHSTIPLRTFFRFHSSVCLAEMWTTLYRQDFGDRLKI</sequence>
<dbReference type="AlphaFoldDB" id="A0A0V0SHM8"/>
<evidence type="ECO:0000256" key="11">
    <source>
        <dbReference type="SAM" id="Phobius"/>
    </source>
</evidence>
<evidence type="ECO:0000313" key="12">
    <source>
        <dbReference type="EMBL" id="KRX25829.1"/>
    </source>
</evidence>
<evidence type="ECO:0000256" key="10">
    <source>
        <dbReference type="ARBA" id="ARBA00023303"/>
    </source>
</evidence>